<organism evidence="2 3">
    <name type="scientific">Batillaria attramentaria</name>
    <dbReference type="NCBI Taxonomy" id="370345"/>
    <lineage>
        <taxon>Eukaryota</taxon>
        <taxon>Metazoa</taxon>
        <taxon>Spiralia</taxon>
        <taxon>Lophotrochozoa</taxon>
        <taxon>Mollusca</taxon>
        <taxon>Gastropoda</taxon>
        <taxon>Caenogastropoda</taxon>
        <taxon>Sorbeoconcha</taxon>
        <taxon>Cerithioidea</taxon>
        <taxon>Batillariidae</taxon>
        <taxon>Batillaria</taxon>
    </lineage>
</organism>
<reference evidence="2 3" key="1">
    <citation type="journal article" date="2023" name="Sci. Data">
        <title>Genome assembly of the Korean intertidal mud-creeper Batillaria attramentaria.</title>
        <authorList>
            <person name="Patra A.K."/>
            <person name="Ho P.T."/>
            <person name="Jun S."/>
            <person name="Lee S.J."/>
            <person name="Kim Y."/>
            <person name="Won Y.J."/>
        </authorList>
    </citation>
    <scope>NUCLEOTIDE SEQUENCE [LARGE SCALE GENOMIC DNA]</scope>
    <source>
        <strain evidence="2">Wonlab-2016</strain>
    </source>
</reference>
<evidence type="ECO:0000313" key="2">
    <source>
        <dbReference type="EMBL" id="KAK7479298.1"/>
    </source>
</evidence>
<feature type="transmembrane region" description="Helical" evidence="1">
    <location>
        <begin position="49"/>
        <end position="72"/>
    </location>
</feature>
<evidence type="ECO:0000313" key="3">
    <source>
        <dbReference type="Proteomes" id="UP001519460"/>
    </source>
</evidence>
<evidence type="ECO:0000256" key="1">
    <source>
        <dbReference type="SAM" id="Phobius"/>
    </source>
</evidence>
<gene>
    <name evidence="2" type="ORF">BaRGS_00029468</name>
</gene>
<protein>
    <recommendedName>
        <fullName evidence="4">NADH dehydrogenase subunit 6</fullName>
    </recommendedName>
</protein>
<keyword evidence="1" id="KW-1133">Transmembrane helix</keyword>
<dbReference type="EMBL" id="JACVVK020000306">
    <property type="protein sequence ID" value="KAK7479298.1"/>
    <property type="molecule type" value="Genomic_DNA"/>
</dbReference>
<comment type="caution">
    <text evidence="2">The sequence shown here is derived from an EMBL/GenBank/DDBJ whole genome shotgun (WGS) entry which is preliminary data.</text>
</comment>
<keyword evidence="1" id="KW-0812">Transmembrane</keyword>
<dbReference type="Proteomes" id="UP001519460">
    <property type="component" value="Unassembled WGS sequence"/>
</dbReference>
<dbReference type="AlphaFoldDB" id="A0ABD0JWJ7"/>
<feature type="transmembrane region" description="Helical" evidence="1">
    <location>
        <begin position="84"/>
        <end position="102"/>
    </location>
</feature>
<sequence>MTNHPRNENWWSLGSLLCTSSPSPCGLVNAGELIVLSVTAPPLSWPGSWYGYLSAAYYGMAGLVLLLLVPCTERMLPLRSDPNCLILMVSLLLVWCLDWASYQSSK</sequence>
<accession>A0ABD0JWJ7</accession>
<name>A0ABD0JWJ7_9CAEN</name>
<keyword evidence="3" id="KW-1185">Reference proteome</keyword>
<keyword evidence="1" id="KW-0472">Membrane</keyword>
<proteinExistence type="predicted"/>
<evidence type="ECO:0008006" key="4">
    <source>
        <dbReference type="Google" id="ProtNLM"/>
    </source>
</evidence>